<dbReference type="PANTHER" id="PTHR30004">
    <property type="entry name" value="4-HYDROXYTHREONINE-4-PHOSPHATE DEHYDROGENASE"/>
    <property type="match status" value="1"/>
</dbReference>
<name>A0A7T2S2G6_DELAC</name>
<evidence type="ECO:0000256" key="3">
    <source>
        <dbReference type="ARBA" id="ARBA00023027"/>
    </source>
</evidence>
<keyword evidence="2 4" id="KW-0560">Oxidoreductase</keyword>
<dbReference type="EC" id="1.1.1.262" evidence="4"/>
<keyword evidence="3" id="KW-0520">NAD</keyword>
<evidence type="ECO:0000313" key="4">
    <source>
        <dbReference type="EMBL" id="QPS07710.1"/>
    </source>
</evidence>
<sequence length="353" mass="36677">MPDSTHPQAAIAITQGDSAGVGPETIAKAFMEVPGDMRGCFVVGELQTLRRAAAVAAQARDGENAIPLPVAVIDSPAQLSQVPPNCIPLLELPGLPGPASWGQVDASAGEAAARCVVWAARAALRGEIAALVTAPLHKEALHAAGVDFPGHTELLQFEAAQHAGVCLDRMPVRMMLANDELRTVLVSIHTSLRKAIDAVTPGNLLQTLHITHEALSRSLGRAPRIGVAGLNPHAGEGGLFGSEEVEIIAPAIAQARAEGLDAHGPFAPDTVFMRARNAPGHPGEFDVVLAMYHDQGLIPVKYLGVEKGVNVTLGLPLVRTSPDHGTAFDIAGQGLAEAGSLIESVRMARKLAA</sequence>
<dbReference type="InterPro" id="IPR005255">
    <property type="entry name" value="PdxA_fam"/>
</dbReference>
<dbReference type="PANTHER" id="PTHR30004:SF6">
    <property type="entry name" value="D-THREONATE 4-PHOSPHATE DEHYDROGENASE"/>
    <property type="match status" value="1"/>
</dbReference>
<dbReference type="Gene3D" id="3.40.718.10">
    <property type="entry name" value="Isopropylmalate Dehydrogenase"/>
    <property type="match status" value="1"/>
</dbReference>
<dbReference type="Pfam" id="PF04166">
    <property type="entry name" value="PdxA"/>
    <property type="match status" value="1"/>
</dbReference>
<dbReference type="SUPFAM" id="SSF53659">
    <property type="entry name" value="Isocitrate/Isopropylmalate dehydrogenase-like"/>
    <property type="match status" value="1"/>
</dbReference>
<evidence type="ECO:0000313" key="5">
    <source>
        <dbReference type="Proteomes" id="UP000594778"/>
    </source>
</evidence>
<keyword evidence="1" id="KW-0479">Metal-binding</keyword>
<gene>
    <name evidence="4" type="primary">pdxA</name>
    <name evidence="4" type="ORF">I6G66_26110</name>
</gene>
<dbReference type="Proteomes" id="UP000594778">
    <property type="component" value="Chromosome"/>
</dbReference>
<reference evidence="4 5" key="1">
    <citation type="submission" date="2020-12" db="EMBL/GenBank/DDBJ databases">
        <title>FDA dAtabase for Regulatory Grade micrObial Sequences (FDA-ARGOS): Supporting development and validation of Infectious Disease Dx tests.</title>
        <authorList>
            <person name="Sproer C."/>
            <person name="Gronow S."/>
            <person name="Severitt S."/>
            <person name="Schroder I."/>
            <person name="Tallon L."/>
            <person name="Sadzewicz L."/>
            <person name="Zhao X."/>
            <person name="Boylan J."/>
            <person name="Ott S."/>
            <person name="Bowen H."/>
            <person name="Vavikolanu K."/>
            <person name="Mehta A."/>
            <person name="Aluvathingal J."/>
            <person name="Nadendla S."/>
            <person name="Lowell S."/>
            <person name="Myers T."/>
            <person name="Yan Y."/>
            <person name="Sichtig H."/>
        </authorList>
    </citation>
    <scope>NUCLEOTIDE SEQUENCE [LARGE SCALE GENOMIC DNA]</scope>
    <source>
        <strain evidence="4 5">FDAARGOS_909</strain>
    </source>
</reference>
<evidence type="ECO:0000256" key="1">
    <source>
        <dbReference type="ARBA" id="ARBA00022723"/>
    </source>
</evidence>
<protein>
    <submittedName>
        <fullName evidence="4">4-hydroxythreonine-4-phosphate dehydrogenase PdxA</fullName>
        <ecNumber evidence="4">1.1.1.262</ecNumber>
    </submittedName>
</protein>
<dbReference type="GO" id="GO:0046872">
    <property type="term" value="F:metal ion binding"/>
    <property type="evidence" value="ECO:0007669"/>
    <property type="project" value="UniProtKB-KW"/>
</dbReference>
<dbReference type="EMBL" id="CP065668">
    <property type="protein sequence ID" value="QPS07710.1"/>
    <property type="molecule type" value="Genomic_DNA"/>
</dbReference>
<proteinExistence type="predicted"/>
<dbReference type="GO" id="GO:0051287">
    <property type="term" value="F:NAD binding"/>
    <property type="evidence" value="ECO:0007669"/>
    <property type="project" value="InterPro"/>
</dbReference>
<dbReference type="AlphaFoldDB" id="A0A7T2S2G6"/>
<accession>A0A7T2S2G6</accession>
<dbReference type="NCBIfam" id="TIGR00557">
    <property type="entry name" value="pdxA"/>
    <property type="match status" value="1"/>
</dbReference>
<evidence type="ECO:0000256" key="2">
    <source>
        <dbReference type="ARBA" id="ARBA00023002"/>
    </source>
</evidence>
<organism evidence="4 5">
    <name type="scientific">Delftia acidovorans</name>
    <name type="common">Pseudomonas acidovorans</name>
    <name type="synonym">Comamonas acidovorans</name>
    <dbReference type="NCBI Taxonomy" id="80866"/>
    <lineage>
        <taxon>Bacteria</taxon>
        <taxon>Pseudomonadati</taxon>
        <taxon>Pseudomonadota</taxon>
        <taxon>Betaproteobacteria</taxon>
        <taxon>Burkholderiales</taxon>
        <taxon>Comamonadaceae</taxon>
        <taxon>Delftia</taxon>
    </lineage>
</organism>
<dbReference type="GO" id="GO:0050570">
    <property type="term" value="F:4-hydroxythreonine-4-phosphate dehydrogenase activity"/>
    <property type="evidence" value="ECO:0007669"/>
    <property type="project" value="UniProtKB-EC"/>
</dbReference>
<dbReference type="RefSeq" id="WP_183019387.1">
    <property type="nucleotide sequence ID" value="NZ_CP065668.1"/>
</dbReference>